<comment type="function">
    <text evidence="5">Non-catalytic subunit of the queuine tRNA-ribosyltransferase (TGT) that catalyzes the base-exchange of a guanine (G) residue with queuine (Q) at position 34 (anticodon wobble position) in tRNAs with GU(N) anticodons (tRNA-Asp, -Asn, -His and -Tyr), resulting in the hypermodified nucleoside queuosine (7-(((4,5-cis-dihydroxy-2-cyclopenten-1-yl)amino)methyl)-7-deazaguanosine).</text>
</comment>
<proteinExistence type="inferred from homology"/>
<accession>A0ABM1EP49</accession>
<dbReference type="InterPro" id="IPR050852">
    <property type="entry name" value="Queuine_tRNA-ribosyltrfase"/>
</dbReference>
<organism evidence="7 8">
    <name type="scientific">Priapulus caudatus</name>
    <name type="common">Priapulid worm</name>
    <dbReference type="NCBI Taxonomy" id="37621"/>
    <lineage>
        <taxon>Eukaryota</taxon>
        <taxon>Metazoa</taxon>
        <taxon>Ecdysozoa</taxon>
        <taxon>Scalidophora</taxon>
        <taxon>Priapulida</taxon>
        <taxon>Priapulimorpha</taxon>
        <taxon>Priapulimorphida</taxon>
        <taxon>Priapulidae</taxon>
        <taxon>Priapulus</taxon>
    </lineage>
</organism>
<keyword evidence="3 5" id="KW-0479">Metal-binding</keyword>
<feature type="binding site" evidence="5">
    <location>
        <position position="342"/>
    </location>
    <ligand>
        <name>Zn(2+)</name>
        <dbReference type="ChEBI" id="CHEBI:29105"/>
    </ligand>
</feature>
<evidence type="ECO:0000256" key="3">
    <source>
        <dbReference type="ARBA" id="ARBA00022723"/>
    </source>
</evidence>
<dbReference type="SUPFAM" id="SSF51713">
    <property type="entry name" value="tRNA-guanine transglycosylase"/>
    <property type="match status" value="1"/>
</dbReference>
<feature type="binding site" evidence="5">
    <location>
        <position position="344"/>
    </location>
    <ligand>
        <name>Zn(2+)</name>
        <dbReference type="ChEBI" id="CHEBI:29105"/>
    </ligand>
</feature>
<dbReference type="InterPro" id="IPR002616">
    <property type="entry name" value="tRNA_ribo_trans-like"/>
</dbReference>
<evidence type="ECO:0000313" key="7">
    <source>
        <dbReference type="Proteomes" id="UP000695022"/>
    </source>
</evidence>
<gene>
    <name evidence="8" type="primary">LOC106814185</name>
</gene>
<evidence type="ECO:0000259" key="6">
    <source>
        <dbReference type="Pfam" id="PF01702"/>
    </source>
</evidence>
<reference evidence="8" key="1">
    <citation type="submission" date="2025-08" db="UniProtKB">
        <authorList>
            <consortium name="RefSeq"/>
        </authorList>
    </citation>
    <scope>IDENTIFICATION</scope>
</reference>
<dbReference type="RefSeq" id="XP_014673970.1">
    <property type="nucleotide sequence ID" value="XM_014818484.1"/>
</dbReference>
<dbReference type="PANTHER" id="PTHR46064">
    <property type="entry name" value="QUEUINE TRNA-RIBOSYLTRANSFERASE ACCESSORY SUBUNIT 2"/>
    <property type="match status" value="1"/>
</dbReference>
<evidence type="ECO:0000256" key="4">
    <source>
        <dbReference type="ARBA" id="ARBA00022833"/>
    </source>
</evidence>
<keyword evidence="1 5" id="KW-0963">Cytoplasm</keyword>
<dbReference type="PANTHER" id="PTHR46064:SF1">
    <property type="entry name" value="QUEUINE TRNA-RIBOSYLTRANSFERASE ACCESSORY SUBUNIT 2"/>
    <property type="match status" value="1"/>
</dbReference>
<dbReference type="Proteomes" id="UP000695022">
    <property type="component" value="Unplaced"/>
</dbReference>
<protein>
    <recommendedName>
        <fullName evidence="5">Queuine tRNA-ribosyltransferase accessory subunit 2</fullName>
    </recommendedName>
    <alternativeName>
        <fullName evidence="5">Queuine tRNA-ribosyltransferase domain-containing protein 1</fullName>
    </alternativeName>
</protein>
<dbReference type="Gene3D" id="3.20.20.105">
    <property type="entry name" value="Queuine tRNA-ribosyltransferase-like"/>
    <property type="match status" value="1"/>
</dbReference>
<evidence type="ECO:0000256" key="5">
    <source>
        <dbReference type="HAMAP-Rule" id="MF_03043"/>
    </source>
</evidence>
<comment type="similarity">
    <text evidence="5">Belongs to the queuine tRNA-ribosyltransferase family. QTRT2 subfamily.</text>
</comment>
<keyword evidence="4 5" id="KW-0862">Zinc</keyword>
<dbReference type="InterPro" id="IPR028592">
    <property type="entry name" value="QTRTD1"/>
</dbReference>
<dbReference type="GeneID" id="106814185"/>
<evidence type="ECO:0000256" key="2">
    <source>
        <dbReference type="ARBA" id="ARBA00022694"/>
    </source>
</evidence>
<feature type="binding site" evidence="5">
    <location>
        <position position="347"/>
    </location>
    <ligand>
        <name>Zn(2+)</name>
        <dbReference type="ChEBI" id="CHEBI:29105"/>
    </ligand>
</feature>
<sequence length="414" mass="45821">MKFSMQTVRHGQARLGTITDLARHPERALATPLLLTSTQGGSVPHLTIDMLERLREHVFPLQITLPTLVESCDTLKAYKKGVGSFLALENHLLYLSIQDPAVEPPTGYNEKTCVSVWGQSGRTKVDIEAYISIVEAFQPDWFQALCDSDTGKESSLKRIRKSVDRTISFLDSCLKMQEASKTLGRTNIFGCVEGGSHAEERKRSARETALRPVAGFVLEGIGAIFAAAADDDDADCETASAPRDLLRLTLDELPDDKPRLLPGPLNPGSILEAVELGIDMFDSSYPFLVTSQSAALTFHFGIDGTSAADLKRADETDVSPSWKIQLDDKRLSDDLRPLVAGCECYTCTTYTRAYVHHLINVGELLGKILLMMHNLHHYHMFFVAIRRSLQWNDDLADLKRSVASQREDSRIAGS</sequence>
<dbReference type="NCBIfam" id="TIGR00449">
    <property type="entry name" value="tgt_general"/>
    <property type="match status" value="1"/>
</dbReference>
<keyword evidence="7" id="KW-1185">Reference proteome</keyword>
<keyword evidence="2 5" id="KW-0819">tRNA processing</keyword>
<dbReference type="InterPro" id="IPR036511">
    <property type="entry name" value="TGT-like_sf"/>
</dbReference>
<comment type="cofactor">
    <cofactor evidence="5">
        <name>Zn(2+)</name>
        <dbReference type="ChEBI" id="CHEBI:29105"/>
    </cofactor>
    <text evidence="5">Binds 1 zinc ion per subunit.</text>
</comment>
<dbReference type="HAMAP" id="MF_03043">
    <property type="entry name" value="QTRT2"/>
    <property type="match status" value="1"/>
</dbReference>
<name>A0ABM1EP49_PRICU</name>
<feature type="domain" description="tRNA-guanine(15) transglycosylase-like" evidence="6">
    <location>
        <begin position="12"/>
        <end position="406"/>
    </location>
</feature>
<evidence type="ECO:0000256" key="1">
    <source>
        <dbReference type="ARBA" id="ARBA00022490"/>
    </source>
</evidence>
<comment type="subcellular location">
    <subcellularLocation>
        <location evidence="5">Cytoplasm</location>
    </subcellularLocation>
</comment>
<feature type="binding site" evidence="5">
    <location>
        <position position="373"/>
    </location>
    <ligand>
        <name>Zn(2+)</name>
        <dbReference type="ChEBI" id="CHEBI:29105"/>
    </ligand>
</feature>
<dbReference type="Pfam" id="PF01702">
    <property type="entry name" value="TGT"/>
    <property type="match status" value="1"/>
</dbReference>
<comment type="subunit">
    <text evidence="5">Heterodimer of a catalytic subunit and an accessory subunit.</text>
</comment>
<evidence type="ECO:0000313" key="8">
    <source>
        <dbReference type="RefSeq" id="XP_014673970.1"/>
    </source>
</evidence>